<evidence type="ECO:0000256" key="1">
    <source>
        <dbReference type="SAM" id="SignalP"/>
    </source>
</evidence>
<dbReference type="Gene3D" id="3.40.190.10">
    <property type="entry name" value="Periplasmic binding protein-like II"/>
    <property type="match status" value="1"/>
</dbReference>
<evidence type="ECO:0000313" key="3">
    <source>
        <dbReference type="EMBL" id="KAF1045338.1"/>
    </source>
</evidence>
<dbReference type="GO" id="GO:0022857">
    <property type="term" value="F:transmembrane transporter activity"/>
    <property type="evidence" value="ECO:0007669"/>
    <property type="project" value="InterPro"/>
</dbReference>
<dbReference type="Pfam" id="PF04069">
    <property type="entry name" value="OpuAC"/>
    <property type="match status" value="1"/>
</dbReference>
<reference evidence="4" key="1">
    <citation type="journal article" date="2020" name="MBio">
        <title>Horizontal gene transfer to a defensive symbiont with a reduced genome amongst a multipartite beetle microbiome.</title>
        <authorList>
            <person name="Waterworth S.C."/>
            <person name="Florez L.V."/>
            <person name="Rees E.R."/>
            <person name="Hertweck C."/>
            <person name="Kaltenpoth M."/>
            <person name="Kwan J.C."/>
        </authorList>
    </citation>
    <scope>NUCLEOTIDE SEQUENCE [LARGE SCALE GENOMIC DNA]</scope>
</reference>
<dbReference type="Gene3D" id="3.40.190.120">
    <property type="entry name" value="Osmoprotection protein (prox), domain 2"/>
    <property type="match status" value="1"/>
</dbReference>
<protein>
    <submittedName>
        <fullName evidence="3">Osmoprotectant-binding protein OsmX</fullName>
    </submittedName>
</protein>
<gene>
    <name evidence="3" type="primary">osmX</name>
    <name evidence="3" type="ORF">GAK35_01436</name>
</gene>
<sequence>MTSKTIAKYIACALAMGLAMFGAARAQAQNLVVGGKNFTEQLILSDMTAQYLRAKGYDTELKNGLGTTLMRSALESGQLDIVWDYTGTALIVYNHIEDKLDPDQIYDKVKELDAKRGLAWLNESALNNTYAFAMPQKLAEQYGINTLQDLAKRINADDKEGGKPHLMGVDYEFASRPDGLGPMQELYGFRLERGEVKQMDPGLVYTALKNEQLFAGLTYASDGRIKGFDLKLLEDDKGYFAAYKATPVVRQDILDKNPQLAGQLNALAAKIDTATMTELNKRVDIDQEPVGKVAADFLKESGLI</sequence>
<proteinExistence type="predicted"/>
<dbReference type="AlphaFoldDB" id="A0A7V8FY53"/>
<dbReference type="SUPFAM" id="SSF53850">
    <property type="entry name" value="Periplasmic binding protein-like II"/>
    <property type="match status" value="1"/>
</dbReference>
<keyword evidence="1" id="KW-0732">Signal</keyword>
<dbReference type="EMBL" id="WNDX01000032">
    <property type="protein sequence ID" value="KAF1045338.1"/>
    <property type="molecule type" value="Genomic_DNA"/>
</dbReference>
<organism evidence="3 4">
    <name type="scientific">Herbaspirillum frisingense</name>
    <dbReference type="NCBI Taxonomy" id="92645"/>
    <lineage>
        <taxon>Bacteria</taxon>
        <taxon>Pseudomonadati</taxon>
        <taxon>Pseudomonadota</taxon>
        <taxon>Betaproteobacteria</taxon>
        <taxon>Burkholderiales</taxon>
        <taxon>Oxalobacteraceae</taxon>
        <taxon>Herbaspirillum</taxon>
    </lineage>
</organism>
<accession>A0A7V8FY53</accession>
<name>A0A7V8FY53_9BURK</name>
<feature type="signal peptide" evidence="1">
    <location>
        <begin position="1"/>
        <end position="28"/>
    </location>
</feature>
<dbReference type="CDD" id="cd13611">
    <property type="entry name" value="PBP2_YehZ"/>
    <property type="match status" value="1"/>
</dbReference>
<comment type="caution">
    <text evidence="3">The sequence shown here is derived from an EMBL/GenBank/DDBJ whole genome shotgun (WGS) entry which is preliminary data.</text>
</comment>
<feature type="domain" description="ABC-type glycine betaine transport system substrate-binding" evidence="2">
    <location>
        <begin position="30"/>
        <end position="300"/>
    </location>
</feature>
<feature type="chain" id="PRO_5030651781" evidence="1">
    <location>
        <begin position="29"/>
        <end position="304"/>
    </location>
</feature>
<evidence type="ECO:0000259" key="2">
    <source>
        <dbReference type="Pfam" id="PF04069"/>
    </source>
</evidence>
<dbReference type="Proteomes" id="UP000462435">
    <property type="component" value="Unassembled WGS sequence"/>
</dbReference>
<dbReference type="InterPro" id="IPR007210">
    <property type="entry name" value="ABC_Gly_betaine_transp_sub-bd"/>
</dbReference>
<evidence type="ECO:0000313" key="4">
    <source>
        <dbReference type="Proteomes" id="UP000462435"/>
    </source>
</evidence>
<dbReference type="GO" id="GO:0043190">
    <property type="term" value="C:ATP-binding cassette (ABC) transporter complex"/>
    <property type="evidence" value="ECO:0007669"/>
    <property type="project" value="InterPro"/>
</dbReference>